<proteinExistence type="predicted"/>
<dbReference type="EMBL" id="CM047741">
    <property type="protein sequence ID" value="KAJ0037472.1"/>
    <property type="molecule type" value="Genomic_DNA"/>
</dbReference>
<sequence>MLVFPFICFRISRGLTNSPDGMDEPFAS</sequence>
<keyword evidence="2" id="KW-1185">Reference proteome</keyword>
<evidence type="ECO:0000313" key="1">
    <source>
        <dbReference type="EMBL" id="KAJ0037472.1"/>
    </source>
</evidence>
<comment type="caution">
    <text evidence="1">The sequence shown here is derived from an EMBL/GenBank/DDBJ whole genome shotgun (WGS) entry which is preliminary data.</text>
</comment>
<gene>
    <name evidence="1" type="ORF">Pint_22594</name>
</gene>
<name>A0ACC0YIS2_9ROSI</name>
<accession>A0ACC0YIS2</accession>
<evidence type="ECO:0000313" key="2">
    <source>
        <dbReference type="Proteomes" id="UP001163603"/>
    </source>
</evidence>
<reference evidence="2" key="1">
    <citation type="journal article" date="2023" name="G3 (Bethesda)">
        <title>Genome assembly and association tests identify interacting loci associated with vigor, precocity, and sex in interspecific pistachio rootstocks.</title>
        <authorList>
            <person name="Palmer W."/>
            <person name="Jacygrad E."/>
            <person name="Sagayaradj S."/>
            <person name="Cavanaugh K."/>
            <person name="Han R."/>
            <person name="Bertier L."/>
            <person name="Beede B."/>
            <person name="Kafkas S."/>
            <person name="Golino D."/>
            <person name="Preece J."/>
            <person name="Michelmore R."/>
        </authorList>
    </citation>
    <scope>NUCLEOTIDE SEQUENCE [LARGE SCALE GENOMIC DNA]</scope>
</reference>
<dbReference type="Proteomes" id="UP001163603">
    <property type="component" value="Chromosome 6"/>
</dbReference>
<protein>
    <submittedName>
        <fullName evidence="1">Uncharacterized protein</fullName>
    </submittedName>
</protein>
<organism evidence="1 2">
    <name type="scientific">Pistacia integerrima</name>
    <dbReference type="NCBI Taxonomy" id="434235"/>
    <lineage>
        <taxon>Eukaryota</taxon>
        <taxon>Viridiplantae</taxon>
        <taxon>Streptophyta</taxon>
        <taxon>Embryophyta</taxon>
        <taxon>Tracheophyta</taxon>
        <taxon>Spermatophyta</taxon>
        <taxon>Magnoliopsida</taxon>
        <taxon>eudicotyledons</taxon>
        <taxon>Gunneridae</taxon>
        <taxon>Pentapetalae</taxon>
        <taxon>rosids</taxon>
        <taxon>malvids</taxon>
        <taxon>Sapindales</taxon>
        <taxon>Anacardiaceae</taxon>
        <taxon>Pistacia</taxon>
    </lineage>
</organism>